<evidence type="ECO:0000313" key="2">
    <source>
        <dbReference type="Proteomes" id="UP000799436"/>
    </source>
</evidence>
<protein>
    <recommendedName>
        <fullName evidence="3">BTB domain-containing protein</fullName>
    </recommendedName>
</protein>
<accession>A0A6G1LN16</accession>
<name>A0A6G1LN16_9PEZI</name>
<dbReference type="AlphaFoldDB" id="A0A6G1LN16"/>
<sequence>MSPMTTCMLLVMMPTKKLPSTRDTLTIFVGNPPEDPFKVDRKAICRRSAYIRKAWHESSSDTSIYLPDVGYHEFRGYVEHIESPETDLEAIGIKVALSRWGNTSLEDRHRVNPGFTIRSLIKLHSLATHLEDPTTQNHILDTLLLLTPSSFWAASTFADLAAEHSCTPAGSKLREWILDCLAVAGTVRDIERLEKSRRTVTVGFMVELLKRTVRAREEGRGVESLPGWEGRGGYHVCDEGEEGGG</sequence>
<dbReference type="EMBL" id="ML995809">
    <property type="protein sequence ID" value="KAF2773979.1"/>
    <property type="molecule type" value="Genomic_DNA"/>
</dbReference>
<reference evidence="1" key="1">
    <citation type="journal article" date="2020" name="Stud. Mycol.">
        <title>101 Dothideomycetes genomes: a test case for predicting lifestyles and emergence of pathogens.</title>
        <authorList>
            <person name="Haridas S."/>
            <person name="Albert R."/>
            <person name="Binder M."/>
            <person name="Bloem J."/>
            <person name="Labutti K."/>
            <person name="Salamov A."/>
            <person name="Andreopoulos B."/>
            <person name="Baker S."/>
            <person name="Barry K."/>
            <person name="Bills G."/>
            <person name="Bluhm B."/>
            <person name="Cannon C."/>
            <person name="Castanera R."/>
            <person name="Culley D."/>
            <person name="Daum C."/>
            <person name="Ezra D."/>
            <person name="Gonzalez J."/>
            <person name="Henrissat B."/>
            <person name="Kuo A."/>
            <person name="Liang C."/>
            <person name="Lipzen A."/>
            <person name="Lutzoni F."/>
            <person name="Magnuson J."/>
            <person name="Mondo S."/>
            <person name="Nolan M."/>
            <person name="Ohm R."/>
            <person name="Pangilinan J."/>
            <person name="Park H.-J."/>
            <person name="Ramirez L."/>
            <person name="Alfaro M."/>
            <person name="Sun H."/>
            <person name="Tritt A."/>
            <person name="Yoshinaga Y."/>
            <person name="Zwiers L.-H."/>
            <person name="Turgeon B."/>
            <person name="Goodwin S."/>
            <person name="Spatafora J."/>
            <person name="Crous P."/>
            <person name="Grigoriev I."/>
        </authorList>
    </citation>
    <scope>NUCLEOTIDE SEQUENCE</scope>
    <source>
        <strain evidence="1">CBS 116005</strain>
    </source>
</reference>
<evidence type="ECO:0000313" key="1">
    <source>
        <dbReference type="EMBL" id="KAF2773979.1"/>
    </source>
</evidence>
<evidence type="ECO:0008006" key="3">
    <source>
        <dbReference type="Google" id="ProtNLM"/>
    </source>
</evidence>
<dbReference type="OrthoDB" id="47007at2759"/>
<organism evidence="1 2">
    <name type="scientific">Teratosphaeria nubilosa</name>
    <dbReference type="NCBI Taxonomy" id="161662"/>
    <lineage>
        <taxon>Eukaryota</taxon>
        <taxon>Fungi</taxon>
        <taxon>Dikarya</taxon>
        <taxon>Ascomycota</taxon>
        <taxon>Pezizomycotina</taxon>
        <taxon>Dothideomycetes</taxon>
        <taxon>Dothideomycetidae</taxon>
        <taxon>Mycosphaerellales</taxon>
        <taxon>Teratosphaeriaceae</taxon>
        <taxon>Teratosphaeria</taxon>
    </lineage>
</organism>
<dbReference type="Proteomes" id="UP000799436">
    <property type="component" value="Unassembled WGS sequence"/>
</dbReference>
<gene>
    <name evidence="1" type="ORF">EJ03DRAFT_379744</name>
</gene>
<keyword evidence="2" id="KW-1185">Reference proteome</keyword>
<proteinExistence type="predicted"/>